<reference evidence="9" key="1">
    <citation type="journal article" date="2016" name="New Phytol.">
        <title>Complete mitochondrial genomes from the ferns Ophioglossum californicum and Psilotum nudum are highly repetitive with the largest organellar introns.</title>
        <authorList>
            <person name="Guo W."/>
            <person name="Zhu A."/>
            <person name="Fan W."/>
            <person name="Mower J.P."/>
        </authorList>
    </citation>
    <scope>NUCLEOTIDE SEQUENCE</scope>
    <source>
        <strain evidence="9">V16</strain>
    </source>
</reference>
<dbReference type="AlphaFoldDB" id="A0A1B3TRK4"/>
<name>A0A1B3TRK4_PSINU</name>
<dbReference type="Gene3D" id="3.30.1140.32">
    <property type="entry name" value="Ribosomal protein S3, C-terminal domain"/>
    <property type="match status" value="1"/>
</dbReference>
<geneLocation type="mitochondrion" evidence="9"/>
<dbReference type="GeneID" id="28799929"/>
<dbReference type="InterPro" id="IPR044954">
    <property type="entry name" value="Ribosomal_uS3m_plant"/>
</dbReference>
<dbReference type="InterPro" id="IPR009019">
    <property type="entry name" value="KH_sf_prok-type"/>
</dbReference>
<evidence type="ECO:0000256" key="4">
    <source>
        <dbReference type="ARBA" id="ARBA00023128"/>
    </source>
</evidence>
<proteinExistence type="inferred from homology"/>
<keyword evidence="5" id="KW-0687">Ribonucleoprotein</keyword>
<protein>
    <recommendedName>
        <fullName evidence="6">Small ribosomal subunit protein uS3m</fullName>
    </recommendedName>
    <alternativeName>
        <fullName evidence="7">Ribosomal protein S3, mitochondrial</fullName>
    </alternativeName>
</protein>
<dbReference type="Pfam" id="PF00189">
    <property type="entry name" value="Ribosomal_S3_C"/>
    <property type="match status" value="1"/>
</dbReference>
<dbReference type="RefSeq" id="YP_009277461.1">
    <property type="nucleotide sequence ID" value="NC_030952.1"/>
</dbReference>
<evidence type="ECO:0000256" key="3">
    <source>
        <dbReference type="ARBA" id="ARBA00022980"/>
    </source>
</evidence>
<dbReference type="GO" id="GO:0005840">
    <property type="term" value="C:ribosome"/>
    <property type="evidence" value="ECO:0007669"/>
    <property type="project" value="UniProtKB-KW"/>
</dbReference>
<dbReference type="PANTHER" id="PTHR35928">
    <property type="entry name" value="RIBOSOMAL PROTEIN S3, MITOCHONDRIAL"/>
    <property type="match status" value="1"/>
</dbReference>
<accession>A0A1B3TRK4</accession>
<dbReference type="SUPFAM" id="SSF54814">
    <property type="entry name" value="Prokaryotic type KH domain (KH-domain type II)"/>
    <property type="match status" value="1"/>
</dbReference>
<dbReference type="GO" id="GO:0003735">
    <property type="term" value="F:structural constituent of ribosome"/>
    <property type="evidence" value="ECO:0007669"/>
    <property type="project" value="InterPro"/>
</dbReference>
<evidence type="ECO:0000256" key="7">
    <source>
        <dbReference type="ARBA" id="ARBA00035414"/>
    </source>
</evidence>
<comment type="subcellular location">
    <subcellularLocation>
        <location evidence="1">Mitochondrion</location>
    </subcellularLocation>
</comment>
<comment type="similarity">
    <text evidence="2">Belongs to the universal ribosomal protein uS3 family.</text>
</comment>
<dbReference type="InterPro" id="IPR001351">
    <property type="entry name" value="Ribosomal_uS3_C"/>
</dbReference>
<dbReference type="GO" id="GO:1990904">
    <property type="term" value="C:ribonucleoprotein complex"/>
    <property type="evidence" value="ECO:0007669"/>
    <property type="project" value="UniProtKB-KW"/>
</dbReference>
<evidence type="ECO:0000256" key="1">
    <source>
        <dbReference type="ARBA" id="ARBA00004173"/>
    </source>
</evidence>
<feature type="domain" description="Small ribosomal subunit protein uS3 C-terminal" evidence="8">
    <location>
        <begin position="367"/>
        <end position="437"/>
    </location>
</feature>
<keyword evidence="3 9" id="KW-0689">Ribosomal protein</keyword>
<dbReference type="EMBL" id="KX171638">
    <property type="protein sequence ID" value="AOH05931.1"/>
    <property type="molecule type" value="Genomic_DNA"/>
</dbReference>
<keyword evidence="4 9" id="KW-0496">Mitochondrion</keyword>
<evidence type="ECO:0000313" key="9">
    <source>
        <dbReference type="EMBL" id="AOH05931.1"/>
    </source>
</evidence>
<dbReference type="GO" id="GO:0006412">
    <property type="term" value="P:translation"/>
    <property type="evidence" value="ECO:0007669"/>
    <property type="project" value="InterPro"/>
</dbReference>
<dbReference type="InterPro" id="IPR036419">
    <property type="entry name" value="Ribosomal_S3_C_sf"/>
</dbReference>
<evidence type="ECO:0000259" key="8">
    <source>
        <dbReference type="Pfam" id="PF00189"/>
    </source>
</evidence>
<sequence>MAQKVNPISVRLNPNRSSDSSWFSDHYYRELLYRDVNSRYYFGFIFPRIRGEKITGKIKITKKKIGGSKFDPRLGRCIIHHEPKMTLIHVFFSMVQRRPPLFFGRRHRRRRQSTTGRHRLGAIRFGRGADGTERKSMFYTHDSRKIKLRWASNNKRSRKERYGYPDRSPSIRKIKKRFLRVSGWKASKHSTLFAATAQIMSLVVQYFFRMKNQIHSDPTTVNISDDNLVTAFCSKPGDVVRARPRFAKRVNSNENTLRTSMEKRLCTRMRNTKCTYMRNTESFIDARRRLYIGNARFMERKIKRCSHCCWKEIRPWWPRMQSFSSNRTNTNISIKPVRADFVYQSASLIAEEITWEPKKRKSSVQICTSIAFEQIRKCKYVKGIRICCSGRLNGAEIAQTECMKEGSTSLHVSSDCIDYAKAQTSTRYGILGVKVWIPYYPNRGT</sequence>
<organism evidence="9">
    <name type="scientific">Psilotum nudum</name>
    <name type="common">Whisk fern</name>
    <name type="synonym">Lycopodium nudum</name>
    <dbReference type="NCBI Taxonomy" id="3240"/>
    <lineage>
        <taxon>Eukaryota</taxon>
        <taxon>Viridiplantae</taxon>
        <taxon>Streptophyta</taxon>
        <taxon>Embryophyta</taxon>
        <taxon>Tracheophyta</taxon>
        <taxon>Polypodiopsida</taxon>
        <taxon>Ophioglossidae</taxon>
        <taxon>Psilotales</taxon>
        <taxon>Psilotaceae</taxon>
        <taxon>Psilotum</taxon>
    </lineage>
</organism>
<evidence type="ECO:0000256" key="6">
    <source>
        <dbReference type="ARBA" id="ARBA00035157"/>
    </source>
</evidence>
<evidence type="ECO:0000256" key="2">
    <source>
        <dbReference type="ARBA" id="ARBA00010761"/>
    </source>
</evidence>
<evidence type="ECO:0000256" key="5">
    <source>
        <dbReference type="ARBA" id="ARBA00023274"/>
    </source>
</evidence>
<dbReference type="SUPFAM" id="SSF54821">
    <property type="entry name" value="Ribosomal protein S3 C-terminal domain"/>
    <property type="match status" value="1"/>
</dbReference>
<dbReference type="GO" id="GO:0003723">
    <property type="term" value="F:RNA binding"/>
    <property type="evidence" value="ECO:0007669"/>
    <property type="project" value="InterPro"/>
</dbReference>
<dbReference type="GO" id="GO:0005739">
    <property type="term" value="C:mitochondrion"/>
    <property type="evidence" value="ECO:0007669"/>
    <property type="project" value="UniProtKB-SubCell"/>
</dbReference>
<gene>
    <name evidence="9" type="primary">rps3</name>
</gene>
<dbReference type="PANTHER" id="PTHR35928:SF2">
    <property type="entry name" value="SMALL RIBOSOMAL SUBUNIT PROTEIN US3M"/>
    <property type="match status" value="1"/>
</dbReference>